<dbReference type="AlphaFoldDB" id="A0A6V7Q7M4"/>
<dbReference type="GO" id="GO:0047325">
    <property type="term" value="F:inositol-3,4,5,6-tetrakisphosphate 1-kinase activity"/>
    <property type="evidence" value="ECO:0007669"/>
    <property type="project" value="UniProtKB-EC"/>
</dbReference>
<keyword evidence="13" id="KW-0460">Magnesium</keyword>
<organism evidence="18">
    <name type="scientific">Ananas comosus var. bracteatus</name>
    <name type="common">red pineapple</name>
    <dbReference type="NCBI Taxonomy" id="296719"/>
    <lineage>
        <taxon>Eukaryota</taxon>
        <taxon>Viridiplantae</taxon>
        <taxon>Streptophyta</taxon>
        <taxon>Embryophyta</taxon>
        <taxon>Tracheophyta</taxon>
        <taxon>Spermatophyta</taxon>
        <taxon>Magnoliopsida</taxon>
        <taxon>Liliopsida</taxon>
        <taxon>Poales</taxon>
        <taxon>Bromeliaceae</taxon>
        <taxon>Bromelioideae</taxon>
        <taxon>Ananas</taxon>
    </lineage>
</organism>
<dbReference type="GO" id="GO:0052726">
    <property type="term" value="F:inositol-1,3,4-trisphosphate 5-kinase activity"/>
    <property type="evidence" value="ECO:0007669"/>
    <property type="project" value="InterPro"/>
</dbReference>
<evidence type="ECO:0000256" key="10">
    <source>
        <dbReference type="ARBA" id="ARBA00022741"/>
    </source>
</evidence>
<reference evidence="18" key="1">
    <citation type="submission" date="2020-07" db="EMBL/GenBank/DDBJ databases">
        <authorList>
            <person name="Lin J."/>
        </authorList>
    </citation>
    <scope>NUCLEOTIDE SEQUENCE</scope>
</reference>
<dbReference type="InterPro" id="IPR008656">
    <property type="entry name" value="Inositol_tetrakis-P_1-kinase"/>
</dbReference>
<keyword evidence="9" id="KW-0479">Metal-binding</keyword>
<evidence type="ECO:0000256" key="8">
    <source>
        <dbReference type="ARBA" id="ARBA00022679"/>
    </source>
</evidence>
<dbReference type="GO" id="GO:0005524">
    <property type="term" value="F:ATP binding"/>
    <property type="evidence" value="ECO:0007669"/>
    <property type="project" value="UniProtKB-KW"/>
</dbReference>
<accession>A0A6V7Q7M4</accession>
<dbReference type="InterPro" id="IPR040464">
    <property type="entry name" value="InsP(3)kin_ATP-grasp"/>
</dbReference>
<evidence type="ECO:0000256" key="1">
    <source>
        <dbReference type="ARBA" id="ARBA00000084"/>
    </source>
</evidence>
<proteinExistence type="inferred from homology"/>
<dbReference type="PANTHER" id="PTHR14217:SF1">
    <property type="entry name" value="INOSITOL-TETRAKISPHOSPHATE 1-KINASE"/>
    <property type="match status" value="1"/>
</dbReference>
<dbReference type="PANTHER" id="PTHR14217">
    <property type="entry name" value="INOSITOL-TETRAKISPHOSPHATE 1-KINASE"/>
    <property type="match status" value="1"/>
</dbReference>
<keyword evidence="8" id="KW-0808">Transferase</keyword>
<comment type="similarity">
    <text evidence="5">Belongs to the ITPK1 family.</text>
</comment>
<evidence type="ECO:0000313" key="18">
    <source>
        <dbReference type="EMBL" id="CAD1838917.1"/>
    </source>
</evidence>
<evidence type="ECO:0000256" key="14">
    <source>
        <dbReference type="ARBA" id="ARBA00057506"/>
    </source>
</evidence>
<evidence type="ECO:0000256" key="7">
    <source>
        <dbReference type="ARBA" id="ARBA00012017"/>
    </source>
</evidence>
<evidence type="ECO:0000256" key="3">
    <source>
        <dbReference type="ARBA" id="ARBA00000680"/>
    </source>
</evidence>
<dbReference type="Gene3D" id="3.30.470.20">
    <property type="entry name" value="ATP-grasp fold, B domain"/>
    <property type="match status" value="1"/>
</dbReference>
<dbReference type="EMBL" id="LR862133">
    <property type="protein sequence ID" value="CAD1838917.1"/>
    <property type="molecule type" value="Genomic_DNA"/>
</dbReference>
<evidence type="ECO:0000256" key="16">
    <source>
        <dbReference type="ARBA" id="ARBA00077644"/>
    </source>
</evidence>
<dbReference type="FunFam" id="3.30.470.20:FF:000047">
    <property type="entry name" value="Inositol-tetrakisphosphate 1-kinase 4"/>
    <property type="match status" value="1"/>
</dbReference>
<dbReference type="GO" id="GO:0032957">
    <property type="term" value="P:inositol trisphosphate metabolic process"/>
    <property type="evidence" value="ECO:0007669"/>
    <property type="project" value="InterPro"/>
</dbReference>
<evidence type="ECO:0000256" key="11">
    <source>
        <dbReference type="ARBA" id="ARBA00022777"/>
    </source>
</evidence>
<feature type="domain" description="Inositol 1,3,4-trisphosphate 5/6-kinase ATP-grasp" evidence="17">
    <location>
        <begin position="333"/>
        <end position="523"/>
    </location>
</feature>
<evidence type="ECO:0000256" key="5">
    <source>
        <dbReference type="ARBA" id="ARBA00009601"/>
    </source>
</evidence>
<protein>
    <recommendedName>
        <fullName evidence="15">Inositol-tetrakisphosphate 1-kinase 6</fullName>
        <ecNumber evidence="7">2.7.1.159</ecNumber>
    </recommendedName>
    <alternativeName>
        <fullName evidence="16">Inositol 1,3,4-trisphosphate 5/6-kinase 6</fullName>
    </alternativeName>
</protein>
<comment type="function">
    <text evidence="14">Kinase that can phosphorylate various inositol polyphosphate such as Ins(3,4,5,6)P4 or Ins(1,3,4)P3 and participates in phytic acid biosynthesis in developing seeds. Phytic acid is the primary storage form of phosphorus in cereal grains and other plant seeds.</text>
</comment>
<gene>
    <name evidence="18" type="ORF">CB5_LOCUS22128</name>
</gene>
<comment type="catalytic activity">
    <reaction evidence="3">
        <text>1D-myo-inositol 1,3,4-trisphosphate + ATP = 1D-myo-inositol 1,3,4,5-tetrakisphosphate + ADP + H(+)</text>
        <dbReference type="Rhea" id="RHEA:13253"/>
        <dbReference type="ChEBI" id="CHEBI:15378"/>
        <dbReference type="ChEBI" id="CHEBI:30616"/>
        <dbReference type="ChEBI" id="CHEBI:57895"/>
        <dbReference type="ChEBI" id="CHEBI:58414"/>
        <dbReference type="ChEBI" id="CHEBI:456216"/>
        <dbReference type="EC" id="2.7.1.159"/>
    </reaction>
</comment>
<keyword evidence="10" id="KW-0547">Nucleotide-binding</keyword>
<comment type="cofactor">
    <cofactor evidence="4">
        <name>Mg(2+)</name>
        <dbReference type="ChEBI" id="CHEBI:18420"/>
    </cofactor>
</comment>
<keyword evidence="12" id="KW-0067">ATP-binding</keyword>
<dbReference type="GO" id="GO:0005737">
    <property type="term" value="C:cytoplasm"/>
    <property type="evidence" value="ECO:0007669"/>
    <property type="project" value="TreeGrafter"/>
</dbReference>
<evidence type="ECO:0000256" key="12">
    <source>
        <dbReference type="ARBA" id="ARBA00022840"/>
    </source>
</evidence>
<evidence type="ECO:0000256" key="13">
    <source>
        <dbReference type="ARBA" id="ARBA00022842"/>
    </source>
</evidence>
<name>A0A6V7Q7M4_ANACO</name>
<evidence type="ECO:0000256" key="15">
    <source>
        <dbReference type="ARBA" id="ARBA00073898"/>
    </source>
</evidence>
<comment type="catalytic activity">
    <reaction evidence="2">
        <text>1D-myo-inositol 1,3,4-trisphosphate + ATP = 1D-myo-inositol 1,3,4,6-tetrakisphosphate + ADP + H(+)</text>
        <dbReference type="Rhea" id="RHEA:20940"/>
        <dbReference type="ChEBI" id="CHEBI:15378"/>
        <dbReference type="ChEBI" id="CHEBI:30616"/>
        <dbReference type="ChEBI" id="CHEBI:57660"/>
        <dbReference type="ChEBI" id="CHEBI:58414"/>
        <dbReference type="ChEBI" id="CHEBI:456216"/>
        <dbReference type="EC" id="2.7.1.159"/>
    </reaction>
</comment>
<dbReference type="PIRSF" id="PIRSF038163">
    <property type="entry name" value="ITPK_uncN"/>
    <property type="match status" value="1"/>
</dbReference>
<evidence type="ECO:0000259" key="17">
    <source>
        <dbReference type="Pfam" id="PF05770"/>
    </source>
</evidence>
<dbReference type="GO" id="GO:0052725">
    <property type="term" value="F:inositol-1,3,4-trisphosphate 6-kinase activity"/>
    <property type="evidence" value="ECO:0007669"/>
    <property type="project" value="InterPro"/>
</dbReference>
<dbReference type="Pfam" id="PF05770">
    <property type="entry name" value="Ins134_P3_kin"/>
    <property type="match status" value="1"/>
</dbReference>
<keyword evidence="11" id="KW-0418">Kinase</keyword>
<evidence type="ECO:0000256" key="9">
    <source>
        <dbReference type="ARBA" id="ARBA00022723"/>
    </source>
</evidence>
<evidence type="ECO:0000256" key="4">
    <source>
        <dbReference type="ARBA" id="ARBA00001946"/>
    </source>
</evidence>
<evidence type="ECO:0000256" key="6">
    <source>
        <dbReference type="ARBA" id="ARBA00011245"/>
    </source>
</evidence>
<dbReference type="SUPFAM" id="SSF56059">
    <property type="entry name" value="Glutathione synthetase ATP-binding domain-like"/>
    <property type="match status" value="1"/>
</dbReference>
<evidence type="ECO:0000256" key="2">
    <source>
        <dbReference type="ARBA" id="ARBA00000399"/>
    </source>
</evidence>
<dbReference type="GO" id="GO:0000287">
    <property type="term" value="F:magnesium ion binding"/>
    <property type="evidence" value="ECO:0007669"/>
    <property type="project" value="InterPro"/>
</dbReference>
<comment type="subunit">
    <text evidence="6">Monomer.</text>
</comment>
<dbReference type="EC" id="2.7.1.159" evidence="7"/>
<sequence>MLGGVSTLGATVYLCSAAIIKTSQESKRRLQTASEDHKKYTTELTSASSAAKAAATVVGGGEIAGDGGDATAQNEGTNPSLRSGSEALLRRLRFSKLCVADFLTKTAALYSFNCISLLTSHVDNSLNELFQDRSRTGDLCVYVTSKIDEILFSELQNHNWRIILVGLGKCNGGATDKEVLFIDTLDELLIAICRLIKKEICDKSVLAVGYVMKPSREEDFAKRGAFPFCPTENGLIFVPLIFELPLASQLQGVDVILHKVTDEIISIDTNSSFNFPKGISFTTGMSELQRFLQENSDFCIVDPFSSIYPLLDRLQIQQILLGLQDFGAQCSCRLRAPHFLKVDNFNDPNLGKQLLEAKLNFPVIVKPQVACGVADAHNMALVFKYEDFANLGVPLPAILQEYVDHCSTIFKFYILGDKVFHAVKKSMPNACVLLSLSEKTGSAPLLFNSLKTLPVAREEQLPIGTSKAIKESLDVGLIEKAANWLRERLGLTIFGFDVVIQEGSGDHVIVDLNYLPSFKEVPDSDALPAFWDAIRKKYELAKLSGQH</sequence>
<comment type="catalytic activity">
    <reaction evidence="1">
        <text>1D-myo-inositol 3,4,5,6-tetrakisphosphate + ATP = 1D-myo-inositol 1,3,4,5,6-pentakisphosphate + ADP + H(+)</text>
        <dbReference type="Rhea" id="RHEA:12452"/>
        <dbReference type="ChEBI" id="CHEBI:15378"/>
        <dbReference type="ChEBI" id="CHEBI:30616"/>
        <dbReference type="ChEBI" id="CHEBI:57539"/>
        <dbReference type="ChEBI" id="CHEBI:57733"/>
        <dbReference type="ChEBI" id="CHEBI:456216"/>
        <dbReference type="EC" id="2.7.1.134"/>
    </reaction>
</comment>